<comment type="similarity">
    <text evidence="12">Belongs to the glycosyltransferase group 1 family.</text>
</comment>
<sequence length="495" mass="55543">MDQIHNSTTTATLNHRPRLRIAFIHPDLGIGGAERLVVDAAVGLQKLGHQVQIFTSSHDPSRCFAETVDGTIPVTVLGDRIFPRAFRNRFITILAILRQIHLSISLIASVLSPFGGRKRFDIYFVDQLSASIPLLRYGSRTRVVFYCHFPDLLLSPPQTSQQSVKLISKLKSIYRLPLDWVEEFTTGQADKILVNSKFTAGVFKETFKRISVTPKCIYPGVDVDFYNRSNDSQPNLDQPFPFQSNRPTILSINRFEKKKDAILLLKAFILFRSKVKSNLKADEKPRLVLAGGYDERLLDNRETFEELNELISGDDSLSHHSIKTEDTLQGSPSSPDVLFWLNISQAHKHALLNAPSTRMLAYTASNEHLGIGPLEGMACRLPVLATNSGGPKETVSDGVTGFLVPPRTEDWAKALEKILGMNENDQRKMGDAGRRRVEELFSTGVMAQQFEKAIREVLQAKGQPDVWLEKKFLALVVVPLISILISLFLMWKILP</sequence>
<dbReference type="Gene3D" id="3.40.50.2000">
    <property type="entry name" value="Glycogen Phosphorylase B"/>
    <property type="match status" value="2"/>
</dbReference>
<dbReference type="InterPro" id="IPR001296">
    <property type="entry name" value="Glyco_trans_1"/>
</dbReference>
<dbReference type="InterPro" id="IPR027054">
    <property type="entry name" value="ALG2"/>
</dbReference>
<feature type="transmembrane region" description="Helical" evidence="12">
    <location>
        <begin position="90"/>
        <end position="111"/>
    </location>
</feature>
<protein>
    <recommendedName>
        <fullName evidence="12">Alpha-1,3/1,6-mannosyltransferase ALG2</fullName>
        <ecNumber evidence="12">2.4.1.132</ecNumber>
        <ecNumber evidence="12">2.4.1.257</ecNumber>
    </recommendedName>
    <alternativeName>
        <fullName evidence="12">GDP-Man:Man(1)GlcNAc(2)-PP-Dol alpha-1,3-mannosyltransferase</fullName>
    </alternativeName>
</protein>
<evidence type="ECO:0000256" key="4">
    <source>
        <dbReference type="ARBA" id="ARBA00022676"/>
    </source>
</evidence>
<evidence type="ECO:0000256" key="10">
    <source>
        <dbReference type="ARBA" id="ARBA00045103"/>
    </source>
</evidence>
<dbReference type="EC" id="2.4.1.132" evidence="12"/>
<dbReference type="GO" id="GO:0004378">
    <property type="term" value="F:GDP-Man:Man(1)GlcNAc(2)-PP-Dol alpha-1,3-mannosyltransferase activity"/>
    <property type="evidence" value="ECO:0007669"/>
    <property type="project" value="UniProtKB-UniRule"/>
</dbReference>
<dbReference type="Proteomes" id="UP001153365">
    <property type="component" value="Unassembled WGS sequence"/>
</dbReference>
<keyword evidence="16" id="KW-1185">Reference proteome</keyword>
<dbReference type="EMBL" id="CALTRL010005821">
    <property type="protein sequence ID" value="CAH7686874.1"/>
    <property type="molecule type" value="Genomic_DNA"/>
</dbReference>
<gene>
    <name evidence="15" type="ORF">PPACK8108_LOCUS21581</name>
</gene>
<keyword evidence="9 12" id="KW-0472">Membrane</keyword>
<comment type="subcellular location">
    <subcellularLocation>
        <location evidence="2 12">Endoplasmic reticulum membrane</location>
    </subcellularLocation>
</comment>
<evidence type="ECO:0000256" key="3">
    <source>
        <dbReference type="ARBA" id="ARBA00004922"/>
    </source>
</evidence>
<evidence type="ECO:0000313" key="15">
    <source>
        <dbReference type="EMBL" id="CAH7686874.1"/>
    </source>
</evidence>
<dbReference type="PANTHER" id="PTHR45918:SF1">
    <property type="entry name" value="ALPHA-1,3_1,6-MANNOSYLTRANSFERASE ALG2"/>
    <property type="match status" value="1"/>
</dbReference>
<dbReference type="AlphaFoldDB" id="A0AAV0BKA2"/>
<evidence type="ECO:0000256" key="12">
    <source>
        <dbReference type="RuleBase" id="RU367136"/>
    </source>
</evidence>
<keyword evidence="7 12" id="KW-0256">Endoplasmic reticulum</keyword>
<feature type="transmembrane region" description="Helical" evidence="12">
    <location>
        <begin position="472"/>
        <end position="491"/>
    </location>
</feature>
<evidence type="ECO:0000256" key="9">
    <source>
        <dbReference type="ARBA" id="ARBA00023136"/>
    </source>
</evidence>
<feature type="domain" description="Glycosyl transferase family 1" evidence="13">
    <location>
        <begin position="234"/>
        <end position="435"/>
    </location>
</feature>
<keyword evidence="4 12" id="KW-0328">Glycosyltransferase</keyword>
<evidence type="ECO:0000256" key="11">
    <source>
        <dbReference type="ARBA" id="ARBA00045104"/>
    </source>
</evidence>
<comment type="pathway">
    <text evidence="3 12">Protein modification; protein glycosylation.</text>
</comment>
<reference evidence="15" key="1">
    <citation type="submission" date="2022-06" db="EMBL/GenBank/DDBJ databases">
        <authorList>
            <consortium name="SYNGENTA / RWTH Aachen University"/>
        </authorList>
    </citation>
    <scope>NUCLEOTIDE SEQUENCE</scope>
</reference>
<dbReference type="GO" id="GO:0005789">
    <property type="term" value="C:endoplasmic reticulum membrane"/>
    <property type="evidence" value="ECO:0007669"/>
    <property type="project" value="UniProtKB-SubCell"/>
</dbReference>
<dbReference type="Pfam" id="PF00534">
    <property type="entry name" value="Glycos_transf_1"/>
    <property type="match status" value="1"/>
</dbReference>
<proteinExistence type="inferred from homology"/>
<dbReference type="GO" id="GO:0102704">
    <property type="term" value="F:GDP-Man:Man(2)GlcNAc(2)-PP-Dol alpha-1,6-mannosyltransferase activity"/>
    <property type="evidence" value="ECO:0007669"/>
    <property type="project" value="UniProtKB-UniRule"/>
</dbReference>
<evidence type="ECO:0000256" key="2">
    <source>
        <dbReference type="ARBA" id="ARBA00004586"/>
    </source>
</evidence>
<dbReference type="EC" id="2.4.1.257" evidence="12"/>
<dbReference type="Pfam" id="PF13439">
    <property type="entry name" value="Glyco_transf_4"/>
    <property type="match status" value="1"/>
</dbReference>
<comment type="function">
    <text evidence="1 12">Mannosylates Man(2)GlcNAc(2)-dolichol diphosphate and Man(1)GlcNAc(2)-dolichol diphosphate to form Man(3)GlcNAc(2)-dolichol diphosphate.</text>
</comment>
<feature type="domain" description="Glycosyltransferase subfamily 4-like N-terminal" evidence="14">
    <location>
        <begin position="30"/>
        <end position="224"/>
    </location>
</feature>
<evidence type="ECO:0000256" key="5">
    <source>
        <dbReference type="ARBA" id="ARBA00022679"/>
    </source>
</evidence>
<evidence type="ECO:0000313" key="16">
    <source>
        <dbReference type="Proteomes" id="UP001153365"/>
    </source>
</evidence>
<accession>A0AAV0BKA2</accession>
<keyword evidence="6 12" id="KW-0812">Transmembrane</keyword>
<keyword evidence="5 12" id="KW-0808">Transferase</keyword>
<evidence type="ECO:0000256" key="1">
    <source>
        <dbReference type="ARBA" id="ARBA00003142"/>
    </source>
</evidence>
<name>A0AAV0BKA2_PHAPC</name>
<dbReference type="PANTHER" id="PTHR45918">
    <property type="entry name" value="ALPHA-1,3/1,6-MANNOSYLTRANSFERASE ALG2"/>
    <property type="match status" value="1"/>
</dbReference>
<evidence type="ECO:0000256" key="7">
    <source>
        <dbReference type="ARBA" id="ARBA00022824"/>
    </source>
</evidence>
<comment type="catalytic activity">
    <reaction evidence="10 12">
        <text>a beta-D-Man-(1-&gt;4)-beta-D-GlcNAc-(1-&gt;4)-alpha-D-GlcNAc-diphospho-di-trans,poly-cis-dolichol + GDP-alpha-D-mannose = an alpha-D-Man-(1-&gt;3)-beta-D-Man-(1-&gt;4)-beta-D-GlcNAc-(1-&gt;4)-alpha-D-GlcNAc-diphospho-di-trans,poly-cis-dolichol + GDP + H(+)</text>
        <dbReference type="Rhea" id="RHEA:29515"/>
        <dbReference type="Rhea" id="RHEA-COMP:19511"/>
        <dbReference type="Rhea" id="RHEA-COMP:19513"/>
        <dbReference type="ChEBI" id="CHEBI:15378"/>
        <dbReference type="ChEBI" id="CHEBI:57527"/>
        <dbReference type="ChEBI" id="CHEBI:58189"/>
        <dbReference type="ChEBI" id="CHEBI:58472"/>
        <dbReference type="ChEBI" id="CHEBI:132510"/>
        <dbReference type="EC" id="2.4.1.132"/>
    </reaction>
    <physiologicalReaction direction="left-to-right" evidence="10 12">
        <dbReference type="Rhea" id="RHEA:29516"/>
    </physiologicalReaction>
</comment>
<evidence type="ECO:0000256" key="6">
    <source>
        <dbReference type="ARBA" id="ARBA00022692"/>
    </source>
</evidence>
<keyword evidence="8 12" id="KW-1133">Transmembrane helix</keyword>
<dbReference type="InterPro" id="IPR028098">
    <property type="entry name" value="Glyco_trans_4-like_N"/>
</dbReference>
<dbReference type="SUPFAM" id="SSF53756">
    <property type="entry name" value="UDP-Glycosyltransferase/glycogen phosphorylase"/>
    <property type="match status" value="1"/>
</dbReference>
<evidence type="ECO:0000259" key="14">
    <source>
        <dbReference type="Pfam" id="PF13439"/>
    </source>
</evidence>
<comment type="caution">
    <text evidence="15">The sequence shown here is derived from an EMBL/GenBank/DDBJ whole genome shotgun (WGS) entry which is preliminary data.</text>
</comment>
<evidence type="ECO:0000259" key="13">
    <source>
        <dbReference type="Pfam" id="PF00534"/>
    </source>
</evidence>
<comment type="catalytic activity">
    <reaction evidence="11 12">
        <text>an alpha-D-Man-(1-&gt;3)-beta-D-Man-(1-&gt;4)-beta-D-GlcNAc-(1-&gt;4)-alpha-D-GlcNAc-diphospho-di-trans,poly-cis-dolichol + GDP-alpha-D-mannose = an alpha-D-Man-(1-&gt;3)-[alpha-D-Man-(1-&gt;6)]-beta-D-Man-(1-&gt;4)-beta-D-GlcNAc-(1-&gt;4)-alpha-D-GlcNAc-diphospho-di-trans,poly-cis-dolichol + GDP + H(+)</text>
        <dbReference type="Rhea" id="RHEA:29519"/>
        <dbReference type="Rhea" id="RHEA-COMP:19513"/>
        <dbReference type="Rhea" id="RHEA-COMP:19515"/>
        <dbReference type="ChEBI" id="CHEBI:15378"/>
        <dbReference type="ChEBI" id="CHEBI:57527"/>
        <dbReference type="ChEBI" id="CHEBI:58189"/>
        <dbReference type="ChEBI" id="CHEBI:132510"/>
        <dbReference type="ChEBI" id="CHEBI:132511"/>
        <dbReference type="EC" id="2.4.1.257"/>
    </reaction>
    <physiologicalReaction direction="left-to-right" evidence="11 12">
        <dbReference type="Rhea" id="RHEA:29520"/>
    </physiologicalReaction>
</comment>
<evidence type="ECO:0000256" key="8">
    <source>
        <dbReference type="ARBA" id="ARBA00022989"/>
    </source>
</evidence>
<organism evidence="15 16">
    <name type="scientific">Phakopsora pachyrhizi</name>
    <name type="common">Asian soybean rust disease fungus</name>
    <dbReference type="NCBI Taxonomy" id="170000"/>
    <lineage>
        <taxon>Eukaryota</taxon>
        <taxon>Fungi</taxon>
        <taxon>Dikarya</taxon>
        <taxon>Basidiomycota</taxon>
        <taxon>Pucciniomycotina</taxon>
        <taxon>Pucciniomycetes</taxon>
        <taxon>Pucciniales</taxon>
        <taxon>Phakopsoraceae</taxon>
        <taxon>Phakopsora</taxon>
    </lineage>
</organism>